<evidence type="ECO:0000256" key="1">
    <source>
        <dbReference type="SAM" id="MobiDB-lite"/>
    </source>
</evidence>
<keyword evidence="3" id="KW-1185">Reference proteome</keyword>
<evidence type="ECO:0000313" key="2">
    <source>
        <dbReference type="EMBL" id="GAA2506175.1"/>
    </source>
</evidence>
<dbReference type="EMBL" id="BAAATA010000039">
    <property type="protein sequence ID" value="GAA2506175.1"/>
    <property type="molecule type" value="Genomic_DNA"/>
</dbReference>
<comment type="caution">
    <text evidence="2">The sequence shown here is derived from an EMBL/GenBank/DDBJ whole genome shotgun (WGS) entry which is preliminary data.</text>
</comment>
<feature type="region of interest" description="Disordered" evidence="1">
    <location>
        <begin position="91"/>
        <end position="110"/>
    </location>
</feature>
<dbReference type="Proteomes" id="UP001501358">
    <property type="component" value="Unassembled WGS sequence"/>
</dbReference>
<evidence type="ECO:0008006" key="4">
    <source>
        <dbReference type="Google" id="ProtNLM"/>
    </source>
</evidence>
<protein>
    <recommendedName>
        <fullName evidence="4">Secreted protein</fullName>
    </recommendedName>
</protein>
<accession>A0ABN3MPU2</accession>
<organism evidence="2 3">
    <name type="scientific">Streptomyces thermolineatus</name>
    <dbReference type="NCBI Taxonomy" id="44033"/>
    <lineage>
        <taxon>Bacteria</taxon>
        <taxon>Bacillati</taxon>
        <taxon>Actinomycetota</taxon>
        <taxon>Actinomycetes</taxon>
        <taxon>Kitasatosporales</taxon>
        <taxon>Streptomycetaceae</taxon>
        <taxon>Streptomyces</taxon>
    </lineage>
</organism>
<name>A0ABN3MPU2_9ACTN</name>
<dbReference type="RefSeq" id="WP_344385453.1">
    <property type="nucleotide sequence ID" value="NZ_BAAATA010000039.1"/>
</dbReference>
<sequence>MNKHRVKVLAVTAVVMLALTGGRGGGGGSSGGGSGVSKSDDSDGGGGCSRQSGGSGGYHDSDDDHGSSGSSESSSEQYADAEAELVSCVTSDQPAAGRSATVDVHNPGSSTQTYTVEVDFLAPSDGSELDTNEVTVVVAGGGTETVRVPMDDPDAYVPGTTCELDSVY</sequence>
<feature type="compositionally biased region" description="Low complexity" evidence="1">
    <location>
        <begin position="67"/>
        <end position="80"/>
    </location>
</feature>
<gene>
    <name evidence="2" type="ORF">GCM10010406_48510</name>
</gene>
<feature type="compositionally biased region" description="Gly residues" evidence="1">
    <location>
        <begin position="21"/>
        <end position="35"/>
    </location>
</feature>
<reference evidence="2 3" key="1">
    <citation type="journal article" date="2019" name="Int. J. Syst. Evol. Microbiol.">
        <title>The Global Catalogue of Microorganisms (GCM) 10K type strain sequencing project: providing services to taxonomists for standard genome sequencing and annotation.</title>
        <authorList>
            <consortium name="The Broad Institute Genomics Platform"/>
            <consortium name="The Broad Institute Genome Sequencing Center for Infectious Disease"/>
            <person name="Wu L."/>
            <person name="Ma J."/>
        </authorList>
    </citation>
    <scope>NUCLEOTIDE SEQUENCE [LARGE SCALE GENOMIC DNA]</scope>
    <source>
        <strain evidence="2 3">JCM 6307</strain>
    </source>
</reference>
<feature type="compositionally biased region" description="Gly residues" evidence="1">
    <location>
        <begin position="44"/>
        <end position="57"/>
    </location>
</feature>
<feature type="region of interest" description="Disordered" evidence="1">
    <location>
        <begin position="20"/>
        <end position="83"/>
    </location>
</feature>
<evidence type="ECO:0000313" key="3">
    <source>
        <dbReference type="Proteomes" id="UP001501358"/>
    </source>
</evidence>
<proteinExistence type="predicted"/>